<protein>
    <submittedName>
        <fullName evidence="3">Sugar phosphate isomerase/epimerase</fullName>
    </submittedName>
</protein>
<dbReference type="OrthoDB" id="9801426at2"/>
<dbReference type="Pfam" id="PF01261">
    <property type="entry name" value="AP_endonuc_2"/>
    <property type="match status" value="1"/>
</dbReference>
<proteinExistence type="predicted"/>
<name>A0A4R8UTW4_9MICO</name>
<evidence type="ECO:0000256" key="1">
    <source>
        <dbReference type="ARBA" id="ARBA00023277"/>
    </source>
</evidence>
<organism evidence="3 4">
    <name type="scientific">Cryobacterium glaciale</name>
    <dbReference type="NCBI Taxonomy" id="1259145"/>
    <lineage>
        <taxon>Bacteria</taxon>
        <taxon>Bacillati</taxon>
        <taxon>Actinomycetota</taxon>
        <taxon>Actinomycetes</taxon>
        <taxon>Micrococcales</taxon>
        <taxon>Microbacteriaceae</taxon>
        <taxon>Cryobacterium</taxon>
    </lineage>
</organism>
<dbReference type="AlphaFoldDB" id="A0A4R8UTW4"/>
<keyword evidence="3" id="KW-0413">Isomerase</keyword>
<keyword evidence="1" id="KW-0119">Carbohydrate metabolism</keyword>
<evidence type="ECO:0000313" key="3">
    <source>
        <dbReference type="EMBL" id="TFB71861.1"/>
    </source>
</evidence>
<dbReference type="RefSeq" id="WP_134503512.1">
    <property type="nucleotide sequence ID" value="NZ_SOEY01000023.1"/>
</dbReference>
<evidence type="ECO:0000313" key="4">
    <source>
        <dbReference type="Proteomes" id="UP000298173"/>
    </source>
</evidence>
<reference evidence="3 4" key="1">
    <citation type="submission" date="2019-03" db="EMBL/GenBank/DDBJ databases">
        <title>Genomics of glacier-inhabiting Cryobacterium strains.</title>
        <authorList>
            <person name="Liu Q."/>
            <person name="Xin Y.-H."/>
        </authorList>
    </citation>
    <scope>NUCLEOTIDE SEQUENCE [LARGE SCALE GENOMIC DNA]</scope>
    <source>
        <strain evidence="3 4">HLT2-23</strain>
    </source>
</reference>
<dbReference type="PANTHER" id="PTHR12110">
    <property type="entry name" value="HYDROXYPYRUVATE ISOMERASE"/>
    <property type="match status" value="1"/>
</dbReference>
<comment type="caution">
    <text evidence="3">The sequence shown here is derived from an EMBL/GenBank/DDBJ whole genome shotgun (WGS) entry which is preliminary data.</text>
</comment>
<dbReference type="Gene3D" id="3.20.20.150">
    <property type="entry name" value="Divalent-metal-dependent TIM barrel enzymes"/>
    <property type="match status" value="1"/>
</dbReference>
<dbReference type="InterPro" id="IPR036237">
    <property type="entry name" value="Xyl_isomerase-like_sf"/>
</dbReference>
<dbReference type="GO" id="GO:0016853">
    <property type="term" value="F:isomerase activity"/>
    <property type="evidence" value="ECO:0007669"/>
    <property type="project" value="UniProtKB-KW"/>
</dbReference>
<feature type="domain" description="Xylose isomerase-like TIM barrel" evidence="2">
    <location>
        <begin position="26"/>
        <end position="258"/>
    </location>
</feature>
<dbReference type="InterPro" id="IPR013022">
    <property type="entry name" value="Xyl_isomerase-like_TIM-brl"/>
</dbReference>
<keyword evidence="4" id="KW-1185">Reference proteome</keyword>
<dbReference type="SUPFAM" id="SSF51658">
    <property type="entry name" value="Xylose isomerase-like"/>
    <property type="match status" value="1"/>
</dbReference>
<dbReference type="Proteomes" id="UP000298173">
    <property type="component" value="Unassembled WGS sequence"/>
</dbReference>
<gene>
    <name evidence="3" type="ORF">E3O06_11405</name>
</gene>
<evidence type="ECO:0000259" key="2">
    <source>
        <dbReference type="Pfam" id="PF01261"/>
    </source>
</evidence>
<dbReference type="EMBL" id="SOEY01000023">
    <property type="protein sequence ID" value="TFB71861.1"/>
    <property type="molecule type" value="Genomic_DNA"/>
</dbReference>
<accession>A0A4R8UTW4</accession>
<sequence length="303" mass="31967">MGNAIGIHAGVWVGDWSPASARYAIAQSAQAGFDLIEIPAVDPRTVDSAETVALLAEHGLDAVVSLALGRRDDINTTDAHASARGERRLLDAVAFAGDLGASYIGGVLYSMMGKYDVAPSEQARDNSLAVLGRVAEAAGKFGITLGLEYVNRYESNLLNTAAQTVQFIHDLAASNVRLHLDTYHANLEEQGQAAAVRDAGPHLVYIHAAENHRGALGTGNIDWPGLFRQLALSGYTGPITFESFAGTIQPVHVATDIALWRNLWSDPAALARQAHGFIAAQLAAARSATEDTVTATADFATVP</sequence>
<dbReference type="PANTHER" id="PTHR12110:SF41">
    <property type="entry name" value="INOSOSE DEHYDRATASE"/>
    <property type="match status" value="1"/>
</dbReference>
<dbReference type="InterPro" id="IPR050312">
    <property type="entry name" value="IolE/XylAMocC-like"/>
</dbReference>